<evidence type="ECO:0000313" key="8">
    <source>
        <dbReference type="Proteomes" id="UP000799049"/>
    </source>
</evidence>
<evidence type="ECO:0000313" key="7">
    <source>
        <dbReference type="EMBL" id="KAF0852444.1"/>
    </source>
</evidence>
<evidence type="ECO:0000259" key="6">
    <source>
        <dbReference type="Pfam" id="PF01619"/>
    </source>
</evidence>
<evidence type="ECO:0000256" key="4">
    <source>
        <dbReference type="ARBA" id="ARBA00023062"/>
    </source>
</evidence>
<dbReference type="GO" id="GO:0071949">
    <property type="term" value="F:FAD binding"/>
    <property type="evidence" value="ECO:0007669"/>
    <property type="project" value="TreeGrafter"/>
</dbReference>
<accession>A0A8K0AH60</accession>
<dbReference type="EMBL" id="VRVR01000036">
    <property type="protein sequence ID" value="KAF0852444.1"/>
    <property type="molecule type" value="Genomic_DNA"/>
</dbReference>
<organism evidence="7 8">
    <name type="scientific">Andalucia godoyi</name>
    <name type="common">Flagellate</name>
    <dbReference type="NCBI Taxonomy" id="505711"/>
    <lineage>
        <taxon>Eukaryota</taxon>
        <taxon>Discoba</taxon>
        <taxon>Jakobida</taxon>
        <taxon>Andalucina</taxon>
        <taxon>Andaluciidae</taxon>
        <taxon>Andalucia</taxon>
    </lineage>
</organism>
<comment type="function">
    <text evidence="5">Converts proline to delta-1-pyrroline-5-carboxylate.</text>
</comment>
<sequence>MLTVFRRFSSGSGSKAADAKLSIASAISLLSSDSPSLTAVPVSPLSKLTTPSIVSSLAHLGACRISPLVKSAPAIIATASASGSLAAPVFWGIKHSFFEHFCAGETLAEVKVTLGRLANRGVAGIVDYSVEAESGDLDVKSSAFDSTVRVLQSAVRTAASFTQSIPASSVRNQASACLKISALGPVSALEHVSNALMQVQGSRASQALEETPNVERVFFSSSPVPTSTTNVHGDGKGTSNGWNVHQLPVSFLDAGEVVFKNPGAFGLVQSDVEEWSTTMRRLDLICEVAFRDNVCLYIDAEQWRMQPAMALLALEMMKKYNKSSGLIRSTYQMYLKSGPSQLVNDLQSAKGHGFVLGAKLVRGAYKDSERVEAGNAGRAVAIWDNVEETHASYDSGVAYAIQQIASAIEKGSRPPLDILVATHNPRTVAKALTLIDSLGLTSMVASRKADIGFGQLLGMADSISYTLADAHMPVAKYLPFGPVRQVMPYLTRRLQENSDIMGGTTREIGILQKELRRRLFVA</sequence>
<reference evidence="7" key="1">
    <citation type="submission" date="2019-09" db="EMBL/GenBank/DDBJ databases">
        <title>The Mitochondrial Proteome of the Jakobid, Andalucia godoyi, a Protist With the Most Gene-Rich and Bacteria-Like Mitochondrial Genome.</title>
        <authorList>
            <person name="Gray M.W."/>
            <person name="Burger G."/>
            <person name="Derelle R."/>
            <person name="Klimes V."/>
            <person name="Leger M."/>
            <person name="Sarrasin M."/>
            <person name="Vlcek C."/>
            <person name="Roger A.J."/>
            <person name="Elias M."/>
            <person name="Lang B.F."/>
        </authorList>
    </citation>
    <scope>NUCLEOTIDE SEQUENCE</scope>
    <source>
        <strain evidence="7">And28</strain>
    </source>
</reference>
<proteinExistence type="inferred from homology"/>
<dbReference type="GO" id="GO:0005739">
    <property type="term" value="C:mitochondrion"/>
    <property type="evidence" value="ECO:0007669"/>
    <property type="project" value="TreeGrafter"/>
</dbReference>
<dbReference type="GO" id="GO:0010133">
    <property type="term" value="P:L-proline catabolic process to L-glutamate"/>
    <property type="evidence" value="ECO:0007669"/>
    <property type="project" value="TreeGrafter"/>
</dbReference>
<comment type="caution">
    <text evidence="7">The sequence shown here is derived from an EMBL/GenBank/DDBJ whole genome shotgun (WGS) entry which is preliminary data.</text>
</comment>
<evidence type="ECO:0000256" key="5">
    <source>
        <dbReference type="RuleBase" id="RU364054"/>
    </source>
</evidence>
<feature type="domain" description="Proline dehydrogenase" evidence="6">
    <location>
        <begin position="113"/>
        <end position="501"/>
    </location>
</feature>
<dbReference type="InterPro" id="IPR015659">
    <property type="entry name" value="Proline_oxidase"/>
</dbReference>
<evidence type="ECO:0000256" key="3">
    <source>
        <dbReference type="ARBA" id="ARBA00023002"/>
    </source>
</evidence>
<comment type="catalytic activity">
    <reaction evidence="5">
        <text>L-proline + a quinone = (S)-1-pyrroline-5-carboxylate + a quinol + H(+)</text>
        <dbReference type="Rhea" id="RHEA:23784"/>
        <dbReference type="ChEBI" id="CHEBI:15378"/>
        <dbReference type="ChEBI" id="CHEBI:17388"/>
        <dbReference type="ChEBI" id="CHEBI:24646"/>
        <dbReference type="ChEBI" id="CHEBI:60039"/>
        <dbReference type="ChEBI" id="CHEBI:132124"/>
        <dbReference type="EC" id="1.5.5.2"/>
    </reaction>
</comment>
<dbReference type="InterPro" id="IPR029041">
    <property type="entry name" value="FAD-linked_oxidoreductase-like"/>
</dbReference>
<dbReference type="OrthoDB" id="5464at2759"/>
<protein>
    <recommendedName>
        <fullName evidence="2 5">Proline dehydrogenase</fullName>
        <ecNumber evidence="2 5">1.5.5.2</ecNumber>
    </recommendedName>
</protein>
<dbReference type="GO" id="GO:0004657">
    <property type="term" value="F:proline dehydrogenase activity"/>
    <property type="evidence" value="ECO:0007669"/>
    <property type="project" value="UniProtKB-EC"/>
</dbReference>
<evidence type="ECO:0000256" key="2">
    <source>
        <dbReference type="ARBA" id="ARBA00012695"/>
    </source>
</evidence>
<keyword evidence="5" id="KW-0285">Flavoprotein</keyword>
<keyword evidence="4 5" id="KW-0642">Proline metabolism</keyword>
<dbReference type="Proteomes" id="UP000799049">
    <property type="component" value="Unassembled WGS sequence"/>
</dbReference>
<evidence type="ECO:0000256" key="1">
    <source>
        <dbReference type="ARBA" id="ARBA00005869"/>
    </source>
</evidence>
<dbReference type="PANTHER" id="PTHR13914">
    <property type="entry name" value="PROLINE OXIDASE"/>
    <property type="match status" value="1"/>
</dbReference>
<name>A0A8K0AH60_ANDGO</name>
<dbReference type="Gene3D" id="3.20.20.220">
    <property type="match status" value="1"/>
</dbReference>
<comment type="cofactor">
    <cofactor evidence="5">
        <name>FAD</name>
        <dbReference type="ChEBI" id="CHEBI:57692"/>
    </cofactor>
</comment>
<dbReference type="InterPro" id="IPR002872">
    <property type="entry name" value="Proline_DH_dom"/>
</dbReference>
<dbReference type="EC" id="1.5.5.2" evidence="2 5"/>
<keyword evidence="5" id="KW-0274">FAD</keyword>
<dbReference type="SUPFAM" id="SSF51730">
    <property type="entry name" value="FAD-linked oxidoreductase"/>
    <property type="match status" value="1"/>
</dbReference>
<keyword evidence="8" id="KW-1185">Reference proteome</keyword>
<dbReference type="AlphaFoldDB" id="A0A8K0AH60"/>
<dbReference type="PANTHER" id="PTHR13914:SF0">
    <property type="entry name" value="PROLINE DEHYDROGENASE 1, MITOCHONDRIAL"/>
    <property type="match status" value="1"/>
</dbReference>
<dbReference type="Pfam" id="PF01619">
    <property type="entry name" value="Pro_dh"/>
    <property type="match status" value="1"/>
</dbReference>
<keyword evidence="3 5" id="KW-0560">Oxidoreductase</keyword>
<comment type="similarity">
    <text evidence="1 5">Belongs to the proline oxidase family.</text>
</comment>
<gene>
    <name evidence="7" type="ORF">ANDGO_00317</name>
</gene>